<keyword evidence="2" id="KW-1185">Reference proteome</keyword>
<dbReference type="EMBL" id="CP001854">
    <property type="protein sequence ID" value="ADB52741.1"/>
    <property type="molecule type" value="Genomic_DNA"/>
</dbReference>
<dbReference type="KEGG" id="cwo:Cwoe_4327"/>
<dbReference type="OrthoDB" id="2528227at2"/>
<dbReference type="STRING" id="469383.Cwoe_4327"/>
<dbReference type="AlphaFoldDB" id="D3F6U3"/>
<sequence length="327" mass="35100">MTDLSPAQSLPSCELTTAEATATVLPQQGCTILTFVDRASSADALWHRRAHEPAPCTRDLGAAAASAESFLDRWAGGWFTMFPLVGYPDPGDDPSQLVHGELVRLPWTVVEASAERVVARVRTVRSPFAVTRTTSLRGATLTVEQVVENVGDEPAEYLSGEHPCFARETFAGGRIELELEEAGAVVPAPPFAPEEALLATPQAVAWPHARRADGGTLDVGHVPEHADGRHDHVCLRPAGETVTLTAPRHGRALRLRRDAAAHPHLLLWQNFRASPGYPFWNDVDTFAIEPSSNPGRAAAEARAAGAFRRLAPGARVTEVTSLAWGDA</sequence>
<evidence type="ECO:0000313" key="2">
    <source>
        <dbReference type="Proteomes" id="UP000008229"/>
    </source>
</evidence>
<dbReference type="SUPFAM" id="SSF74650">
    <property type="entry name" value="Galactose mutarotase-like"/>
    <property type="match status" value="1"/>
</dbReference>
<protein>
    <recommendedName>
        <fullName evidence="3">Aldose 1-epimerase</fullName>
    </recommendedName>
</protein>
<dbReference type="GO" id="GO:0005975">
    <property type="term" value="P:carbohydrate metabolic process"/>
    <property type="evidence" value="ECO:0007669"/>
    <property type="project" value="InterPro"/>
</dbReference>
<dbReference type="RefSeq" id="WP_012935792.1">
    <property type="nucleotide sequence ID" value="NC_013739.1"/>
</dbReference>
<dbReference type="InterPro" id="IPR014718">
    <property type="entry name" value="GH-type_carb-bd"/>
</dbReference>
<gene>
    <name evidence="1" type="ordered locus">Cwoe_4327</name>
</gene>
<reference evidence="1 2" key="1">
    <citation type="journal article" date="2010" name="Stand. Genomic Sci.">
        <title>Complete genome sequence of Conexibacter woesei type strain (ID131577).</title>
        <authorList>
            <person name="Pukall R."/>
            <person name="Lapidus A."/>
            <person name="Glavina Del Rio T."/>
            <person name="Copeland A."/>
            <person name="Tice H."/>
            <person name="Cheng J.-F."/>
            <person name="Lucas S."/>
            <person name="Chen F."/>
            <person name="Nolan M."/>
            <person name="Bruce D."/>
            <person name="Goodwin L."/>
            <person name="Pitluck S."/>
            <person name="Mavromatis K."/>
            <person name="Ivanova N."/>
            <person name="Ovchinnikova G."/>
            <person name="Pati A."/>
            <person name="Chen A."/>
            <person name="Palaniappan K."/>
            <person name="Land M."/>
            <person name="Hauser L."/>
            <person name="Chang Y.-J."/>
            <person name="Jeffries C.D."/>
            <person name="Chain P."/>
            <person name="Meincke L."/>
            <person name="Sims D."/>
            <person name="Brettin T."/>
            <person name="Detter J.C."/>
            <person name="Rohde M."/>
            <person name="Goeker M."/>
            <person name="Bristow J."/>
            <person name="Eisen J.A."/>
            <person name="Markowitz V."/>
            <person name="Kyrpides N.C."/>
            <person name="Klenk H.-P."/>
            <person name="Hugenholtz P."/>
        </authorList>
    </citation>
    <scope>NUCLEOTIDE SEQUENCE [LARGE SCALE GENOMIC DNA]</scope>
    <source>
        <strain evidence="2">DSM 14684 / CIP 108061 / JCM 11494 / NBRC 100937 / ID131577</strain>
    </source>
</reference>
<proteinExistence type="predicted"/>
<name>D3F6U3_CONWI</name>
<organism evidence="1 2">
    <name type="scientific">Conexibacter woesei (strain DSM 14684 / CCUG 47730 / CIP 108061 / JCM 11494 / NBRC 100937 / ID131577)</name>
    <dbReference type="NCBI Taxonomy" id="469383"/>
    <lineage>
        <taxon>Bacteria</taxon>
        <taxon>Bacillati</taxon>
        <taxon>Actinomycetota</taxon>
        <taxon>Thermoleophilia</taxon>
        <taxon>Solirubrobacterales</taxon>
        <taxon>Conexibacteraceae</taxon>
        <taxon>Conexibacter</taxon>
    </lineage>
</organism>
<dbReference type="Gene3D" id="2.70.98.10">
    <property type="match status" value="1"/>
</dbReference>
<dbReference type="HOGENOM" id="CLU_064673_0_0_11"/>
<reference evidence="2" key="2">
    <citation type="submission" date="2010-01" db="EMBL/GenBank/DDBJ databases">
        <title>The complete genome of Conexibacter woesei DSM 14684.</title>
        <authorList>
            <consortium name="US DOE Joint Genome Institute (JGI-PGF)"/>
            <person name="Lucas S."/>
            <person name="Copeland A."/>
            <person name="Lapidus A."/>
            <person name="Glavina del Rio T."/>
            <person name="Dalin E."/>
            <person name="Tice H."/>
            <person name="Bruce D."/>
            <person name="Goodwin L."/>
            <person name="Pitluck S."/>
            <person name="Kyrpides N."/>
            <person name="Mavromatis K."/>
            <person name="Ivanova N."/>
            <person name="Mikhailova N."/>
            <person name="Chertkov O."/>
            <person name="Brettin T."/>
            <person name="Detter J.C."/>
            <person name="Han C."/>
            <person name="Larimer F."/>
            <person name="Land M."/>
            <person name="Hauser L."/>
            <person name="Markowitz V."/>
            <person name="Cheng J.-F."/>
            <person name="Hugenholtz P."/>
            <person name="Woyke T."/>
            <person name="Wu D."/>
            <person name="Pukall R."/>
            <person name="Steenblock K."/>
            <person name="Schneider S."/>
            <person name="Klenk H.-P."/>
            <person name="Eisen J.A."/>
        </authorList>
    </citation>
    <scope>NUCLEOTIDE SEQUENCE [LARGE SCALE GENOMIC DNA]</scope>
    <source>
        <strain evidence="2">DSM 14684 / CIP 108061 / JCM 11494 / NBRC 100937 / ID131577</strain>
    </source>
</reference>
<dbReference type="GO" id="GO:0003824">
    <property type="term" value="F:catalytic activity"/>
    <property type="evidence" value="ECO:0007669"/>
    <property type="project" value="InterPro"/>
</dbReference>
<dbReference type="Proteomes" id="UP000008229">
    <property type="component" value="Chromosome"/>
</dbReference>
<evidence type="ECO:0008006" key="3">
    <source>
        <dbReference type="Google" id="ProtNLM"/>
    </source>
</evidence>
<evidence type="ECO:0000313" key="1">
    <source>
        <dbReference type="EMBL" id="ADB52741.1"/>
    </source>
</evidence>
<dbReference type="GO" id="GO:0030246">
    <property type="term" value="F:carbohydrate binding"/>
    <property type="evidence" value="ECO:0007669"/>
    <property type="project" value="InterPro"/>
</dbReference>
<accession>D3F6U3</accession>
<dbReference type="eggNOG" id="COG2017">
    <property type="taxonomic scope" value="Bacteria"/>
</dbReference>
<dbReference type="InterPro" id="IPR011013">
    <property type="entry name" value="Gal_mutarotase_sf_dom"/>
</dbReference>